<sequence length="260" mass="29489">MPLISSFGWRNSMDQRRRQRRPYEQYEFDGLEDGLISRRKRRASSIHSDNSDIDQEHIDTALSYRVQQTGVPRMFGVVFPNRSFPLDVASFTQIDSFHWVLDMNVFVGEAYDQVKDICIFLLNEFSLPPDKALAVYVQSPGSPFQYCGAVYSACPSAVLSLVWPKPGGQMQITASESPLTAKIGIAAEDLVSLPALNMGQFHRIEELAMKVGENLFNFMQSFSGGEGGRLVVPLNILDQWFKKFQERAKKDPEYLKQFSV</sequence>
<name>A0ACC2CDE3_DIPCM</name>
<gene>
    <name evidence="1" type="ORF">O6H91_11G117200</name>
</gene>
<comment type="caution">
    <text evidence="1">The sequence shown here is derived from an EMBL/GenBank/DDBJ whole genome shotgun (WGS) entry which is preliminary data.</text>
</comment>
<keyword evidence="2" id="KW-1185">Reference proteome</keyword>
<proteinExistence type="predicted"/>
<reference evidence="2" key="1">
    <citation type="journal article" date="2024" name="Proc. Natl. Acad. Sci. U.S.A.">
        <title>Extraordinary preservation of gene collinearity over three hundred million years revealed in homosporous lycophytes.</title>
        <authorList>
            <person name="Li C."/>
            <person name="Wickell D."/>
            <person name="Kuo L.Y."/>
            <person name="Chen X."/>
            <person name="Nie B."/>
            <person name="Liao X."/>
            <person name="Peng D."/>
            <person name="Ji J."/>
            <person name="Jenkins J."/>
            <person name="Williams M."/>
            <person name="Shu S."/>
            <person name="Plott C."/>
            <person name="Barry K."/>
            <person name="Rajasekar S."/>
            <person name="Grimwood J."/>
            <person name="Han X."/>
            <person name="Sun S."/>
            <person name="Hou Z."/>
            <person name="He W."/>
            <person name="Dai G."/>
            <person name="Sun C."/>
            <person name="Schmutz J."/>
            <person name="Leebens-Mack J.H."/>
            <person name="Li F.W."/>
            <person name="Wang L."/>
        </authorList>
    </citation>
    <scope>NUCLEOTIDE SEQUENCE [LARGE SCALE GENOMIC DNA]</scope>
    <source>
        <strain evidence="2">cv. PW_Plant_1</strain>
    </source>
</reference>
<organism evidence="1 2">
    <name type="scientific">Diphasiastrum complanatum</name>
    <name type="common">Issler's clubmoss</name>
    <name type="synonym">Lycopodium complanatum</name>
    <dbReference type="NCBI Taxonomy" id="34168"/>
    <lineage>
        <taxon>Eukaryota</taxon>
        <taxon>Viridiplantae</taxon>
        <taxon>Streptophyta</taxon>
        <taxon>Embryophyta</taxon>
        <taxon>Tracheophyta</taxon>
        <taxon>Lycopodiopsida</taxon>
        <taxon>Lycopodiales</taxon>
        <taxon>Lycopodiaceae</taxon>
        <taxon>Lycopodioideae</taxon>
        <taxon>Diphasiastrum</taxon>
    </lineage>
</organism>
<dbReference type="Proteomes" id="UP001162992">
    <property type="component" value="Chromosome 11"/>
</dbReference>
<evidence type="ECO:0000313" key="1">
    <source>
        <dbReference type="EMBL" id="KAJ7539975.1"/>
    </source>
</evidence>
<accession>A0ACC2CDE3</accession>
<protein>
    <submittedName>
        <fullName evidence="1">Uncharacterized protein</fullName>
    </submittedName>
</protein>
<evidence type="ECO:0000313" key="2">
    <source>
        <dbReference type="Proteomes" id="UP001162992"/>
    </source>
</evidence>
<dbReference type="EMBL" id="CM055102">
    <property type="protein sequence ID" value="KAJ7539975.1"/>
    <property type="molecule type" value="Genomic_DNA"/>
</dbReference>